<evidence type="ECO:0000256" key="3">
    <source>
        <dbReference type="ARBA" id="ARBA00022801"/>
    </source>
</evidence>
<dbReference type="Gene3D" id="3.60.15.10">
    <property type="entry name" value="Ribonuclease Z/Hydroxyacylglutathione hydrolase-like"/>
    <property type="match status" value="1"/>
</dbReference>
<keyword evidence="7" id="KW-1185">Reference proteome</keyword>
<name>A0A849AA11_9ACTN</name>
<evidence type="ECO:0000313" key="7">
    <source>
        <dbReference type="Proteomes" id="UP000562984"/>
    </source>
</evidence>
<evidence type="ECO:0000259" key="5">
    <source>
        <dbReference type="SMART" id="SM00849"/>
    </source>
</evidence>
<keyword evidence="4" id="KW-0862">Zinc</keyword>
<gene>
    <name evidence="6" type="ORF">HKD39_12120</name>
</gene>
<dbReference type="AlphaFoldDB" id="A0A849AA11"/>
<protein>
    <submittedName>
        <fullName evidence="6">MBL fold metallo-hydrolase</fullName>
    </submittedName>
</protein>
<evidence type="ECO:0000256" key="2">
    <source>
        <dbReference type="ARBA" id="ARBA00022723"/>
    </source>
</evidence>
<keyword evidence="2" id="KW-0479">Metal-binding</keyword>
<dbReference type="InterPro" id="IPR051013">
    <property type="entry name" value="MBL_superfamily_lactonases"/>
</dbReference>
<keyword evidence="3 6" id="KW-0378">Hydrolase</keyword>
<comment type="caution">
    <text evidence="6">The sequence shown here is derived from an EMBL/GenBank/DDBJ whole genome shotgun (WGS) entry which is preliminary data.</text>
</comment>
<dbReference type="InterPro" id="IPR036866">
    <property type="entry name" value="RibonucZ/Hydroxyglut_hydro"/>
</dbReference>
<reference evidence="6 7" key="1">
    <citation type="submission" date="2020-05" db="EMBL/GenBank/DDBJ databases">
        <title>Nakamurella sp. DB0629 isolated from air conditioner.</title>
        <authorList>
            <person name="Kim D.H."/>
            <person name="Kim D.-U."/>
        </authorList>
    </citation>
    <scope>NUCLEOTIDE SEQUENCE [LARGE SCALE GENOMIC DNA]</scope>
    <source>
        <strain evidence="6 7">DB0629</strain>
    </source>
</reference>
<dbReference type="InterPro" id="IPR001279">
    <property type="entry name" value="Metallo-B-lactamas"/>
</dbReference>
<dbReference type="EMBL" id="JABEND010000006">
    <property type="protein sequence ID" value="NNG36443.1"/>
    <property type="molecule type" value="Genomic_DNA"/>
</dbReference>
<organism evidence="6 7">
    <name type="scientific">Nakamurella aerolata</name>
    <dbReference type="NCBI Taxonomy" id="1656892"/>
    <lineage>
        <taxon>Bacteria</taxon>
        <taxon>Bacillati</taxon>
        <taxon>Actinomycetota</taxon>
        <taxon>Actinomycetes</taxon>
        <taxon>Nakamurellales</taxon>
        <taxon>Nakamurellaceae</taxon>
        <taxon>Nakamurella</taxon>
    </lineage>
</organism>
<dbReference type="Proteomes" id="UP000562984">
    <property type="component" value="Unassembled WGS sequence"/>
</dbReference>
<dbReference type="PANTHER" id="PTHR42978:SF3">
    <property type="entry name" value="BLR3078 PROTEIN"/>
    <property type="match status" value="1"/>
</dbReference>
<dbReference type="GO" id="GO:0046872">
    <property type="term" value="F:metal ion binding"/>
    <property type="evidence" value="ECO:0007669"/>
    <property type="project" value="UniProtKB-KW"/>
</dbReference>
<feature type="domain" description="Metallo-beta-lactamase" evidence="5">
    <location>
        <begin position="24"/>
        <end position="264"/>
    </location>
</feature>
<evidence type="ECO:0000256" key="4">
    <source>
        <dbReference type="ARBA" id="ARBA00022833"/>
    </source>
</evidence>
<sequence>MQLFEVNAGTLRPGDGDWGSSHFICRCWVLDLGERIVAVDTGIGLADIADPVGRLGADWLRMAKPDLAPDETLVRRLPALGLDPAGVTDIVLTHQHRDHVGGLADFPGARVHAHPLLRSAVTGSAVTGSPTTGEPQRAQDERLTGVAAQWEHGIRWAPGPTPGAEWRGLPTWHPIGLDAPLRLVDLPGHAAGHSGVLVELPGRPAQLHVGDAVFHQDQLRGATPPAAVAAFVEATQHDRAARIETERALVRLAADPKVRIVSSHAP</sequence>
<dbReference type="PANTHER" id="PTHR42978">
    <property type="entry name" value="QUORUM-QUENCHING LACTONASE YTNP-RELATED-RELATED"/>
    <property type="match status" value="1"/>
</dbReference>
<dbReference type="SMART" id="SM00849">
    <property type="entry name" value="Lactamase_B"/>
    <property type="match status" value="1"/>
</dbReference>
<dbReference type="SUPFAM" id="SSF56281">
    <property type="entry name" value="Metallo-hydrolase/oxidoreductase"/>
    <property type="match status" value="1"/>
</dbReference>
<evidence type="ECO:0000256" key="1">
    <source>
        <dbReference type="ARBA" id="ARBA00007749"/>
    </source>
</evidence>
<comment type="similarity">
    <text evidence="1">Belongs to the metallo-beta-lactamase superfamily.</text>
</comment>
<accession>A0A849AA11</accession>
<proteinExistence type="inferred from homology"/>
<dbReference type="RefSeq" id="WP_171200127.1">
    <property type="nucleotide sequence ID" value="NZ_JABEND010000006.1"/>
</dbReference>
<dbReference type="GO" id="GO:0016787">
    <property type="term" value="F:hydrolase activity"/>
    <property type="evidence" value="ECO:0007669"/>
    <property type="project" value="UniProtKB-KW"/>
</dbReference>
<evidence type="ECO:0000313" key="6">
    <source>
        <dbReference type="EMBL" id="NNG36443.1"/>
    </source>
</evidence>
<dbReference type="Pfam" id="PF00753">
    <property type="entry name" value="Lactamase_B"/>
    <property type="match status" value="1"/>
</dbReference>